<name>A0A6V7X9F1_MELEN</name>
<accession>A0A6V7X9F1</accession>
<organism evidence="1 2">
    <name type="scientific">Meloidogyne enterolobii</name>
    <name type="common">Root-knot nematode worm</name>
    <name type="synonym">Meloidogyne mayaguensis</name>
    <dbReference type="NCBI Taxonomy" id="390850"/>
    <lineage>
        <taxon>Eukaryota</taxon>
        <taxon>Metazoa</taxon>
        <taxon>Ecdysozoa</taxon>
        <taxon>Nematoda</taxon>
        <taxon>Chromadorea</taxon>
        <taxon>Rhabditida</taxon>
        <taxon>Tylenchina</taxon>
        <taxon>Tylenchomorpha</taxon>
        <taxon>Tylenchoidea</taxon>
        <taxon>Meloidogynidae</taxon>
        <taxon>Meloidogyninae</taxon>
        <taxon>Meloidogyne</taxon>
    </lineage>
</organism>
<evidence type="ECO:0000313" key="1">
    <source>
        <dbReference type="EMBL" id="CAD2195971.1"/>
    </source>
</evidence>
<dbReference type="EMBL" id="CAJEWN010001263">
    <property type="protein sequence ID" value="CAD2195971.1"/>
    <property type="molecule type" value="Genomic_DNA"/>
</dbReference>
<dbReference type="OrthoDB" id="5853760at2759"/>
<dbReference type="AlphaFoldDB" id="A0A6V7X9F1"/>
<dbReference type="Proteomes" id="UP000580250">
    <property type="component" value="Unassembled WGS sequence"/>
</dbReference>
<protein>
    <submittedName>
        <fullName evidence="1">Uncharacterized protein</fullName>
    </submittedName>
</protein>
<comment type="caution">
    <text evidence="1">The sequence shown here is derived from an EMBL/GenBank/DDBJ whole genome shotgun (WGS) entry which is preliminary data.</text>
</comment>
<sequence length="296" mass="35292">MFSLINLKLLFKNNYLIFIFYSLINSVYNWSEQDEAKRIAQIKEDEKRIFEFQTGQKLPPNLVINQDIPQNLFSQNEYFQKQQNLFIEEKQKFSLITKQNESYQEVFTSKDFQQINWCFYCASPLNILSEKMQRVVKNLLSVRRAQFPSSEAITRECTNPKNLDLLPRQTCSGYSHCQTLVLTDHNAGNSFILRGCAERFGAVDPEVLAKRKDNSCQRLHDQVDIQECICEKRKYCYSGIERIWTTKYTEIENWKGPLMQINFEKYNFNTLALNNSFRENNRYFYLFFILLYILYI</sequence>
<reference evidence="1 2" key="1">
    <citation type="submission" date="2020-08" db="EMBL/GenBank/DDBJ databases">
        <authorList>
            <person name="Koutsovoulos G."/>
            <person name="Danchin GJ E."/>
        </authorList>
    </citation>
    <scope>NUCLEOTIDE SEQUENCE [LARGE SCALE GENOMIC DNA]</scope>
</reference>
<gene>
    <name evidence="1" type="ORF">MENT_LOCUS49096</name>
</gene>
<evidence type="ECO:0000313" key="2">
    <source>
        <dbReference type="Proteomes" id="UP000580250"/>
    </source>
</evidence>
<proteinExistence type="predicted"/>